<gene>
    <name evidence="2" type="ORF">SAMN04488052_101385</name>
</gene>
<dbReference type="Proteomes" id="UP000199657">
    <property type="component" value="Unassembled WGS sequence"/>
</dbReference>
<evidence type="ECO:0000313" key="3">
    <source>
        <dbReference type="Proteomes" id="UP000199657"/>
    </source>
</evidence>
<accession>A0A1H8Q6M9</accession>
<dbReference type="Gene3D" id="3.10.450.50">
    <property type="match status" value="1"/>
</dbReference>
<keyword evidence="3" id="KW-1185">Reference proteome</keyword>
<evidence type="ECO:0000256" key="1">
    <source>
        <dbReference type="SAM" id="SignalP"/>
    </source>
</evidence>
<dbReference type="RefSeq" id="WP_139209117.1">
    <property type="nucleotide sequence ID" value="NZ_FOEG01000001.1"/>
</dbReference>
<feature type="chain" id="PRO_5011772133" description="DUF4440 domain-containing protein" evidence="1">
    <location>
        <begin position="19"/>
        <end position="132"/>
    </location>
</feature>
<dbReference type="EMBL" id="FOEG01000001">
    <property type="protein sequence ID" value="SEO49860.1"/>
    <property type="molecule type" value="Genomic_DNA"/>
</dbReference>
<name>A0A1H8Q6M9_9GAMM</name>
<dbReference type="AlphaFoldDB" id="A0A1H8Q6M9"/>
<dbReference type="STRING" id="406100.SAMN04488052_101385"/>
<sequence>MIRLPRLALAMTAALLLAACDTSSGPDTPGGAYEHFFVQLSQGERDSALEAFAPEGALGDTFRGGAYYTYADSVETHMERHGGLDEVIIDNGGDETSEDVVRVEGRLRFGDGSELERAITFEREGDNWVGRL</sequence>
<reference evidence="2 3" key="1">
    <citation type="submission" date="2016-10" db="EMBL/GenBank/DDBJ databases">
        <authorList>
            <person name="de Groot N.N."/>
        </authorList>
    </citation>
    <scope>NUCLEOTIDE SEQUENCE [LARGE SCALE GENOMIC DNA]</scope>
    <source>
        <strain evidence="2 3">CGMCC 1.6291</strain>
    </source>
</reference>
<keyword evidence="1" id="KW-0732">Signal</keyword>
<proteinExistence type="predicted"/>
<organism evidence="2 3">
    <name type="scientific">Aquisalimonas asiatica</name>
    <dbReference type="NCBI Taxonomy" id="406100"/>
    <lineage>
        <taxon>Bacteria</taxon>
        <taxon>Pseudomonadati</taxon>
        <taxon>Pseudomonadota</taxon>
        <taxon>Gammaproteobacteria</taxon>
        <taxon>Chromatiales</taxon>
        <taxon>Ectothiorhodospiraceae</taxon>
        <taxon>Aquisalimonas</taxon>
    </lineage>
</organism>
<evidence type="ECO:0008006" key="4">
    <source>
        <dbReference type="Google" id="ProtNLM"/>
    </source>
</evidence>
<feature type="signal peptide" evidence="1">
    <location>
        <begin position="1"/>
        <end position="18"/>
    </location>
</feature>
<protein>
    <recommendedName>
        <fullName evidence="4">DUF4440 domain-containing protein</fullName>
    </recommendedName>
</protein>
<evidence type="ECO:0000313" key="2">
    <source>
        <dbReference type="EMBL" id="SEO49860.1"/>
    </source>
</evidence>
<dbReference type="PROSITE" id="PS51257">
    <property type="entry name" value="PROKAR_LIPOPROTEIN"/>
    <property type="match status" value="1"/>
</dbReference>